<dbReference type="OrthoDB" id="3981252at2759"/>
<reference evidence="2" key="1">
    <citation type="journal article" date="2021" name="Open Biol.">
        <title>Shared evolutionary footprints suggest mitochondrial oxidative damage underlies multiple complex I losses in fungi.</title>
        <authorList>
            <person name="Schikora-Tamarit M.A."/>
            <person name="Marcet-Houben M."/>
            <person name="Nosek J."/>
            <person name="Gabaldon T."/>
        </authorList>
    </citation>
    <scope>NUCLEOTIDE SEQUENCE</scope>
    <source>
        <strain evidence="2">CBS6341</strain>
    </source>
</reference>
<proteinExistence type="predicted"/>
<comment type="caution">
    <text evidence="2">The sequence shown here is derived from an EMBL/GenBank/DDBJ whole genome shotgun (WGS) entry which is preliminary data.</text>
</comment>
<evidence type="ECO:0000313" key="2">
    <source>
        <dbReference type="EMBL" id="KAH3679448.1"/>
    </source>
</evidence>
<name>A0A9P8PW72_9ASCO</name>
<dbReference type="EMBL" id="JAEUBF010000310">
    <property type="protein sequence ID" value="KAH3679448.1"/>
    <property type="molecule type" value="Genomic_DNA"/>
</dbReference>
<feature type="region of interest" description="Disordered" evidence="1">
    <location>
        <begin position="1"/>
        <end position="42"/>
    </location>
</feature>
<dbReference type="InterPro" id="IPR018822">
    <property type="entry name" value="UPF0646"/>
</dbReference>
<evidence type="ECO:0000313" key="3">
    <source>
        <dbReference type="Proteomes" id="UP000769528"/>
    </source>
</evidence>
<reference evidence="2" key="2">
    <citation type="submission" date="2021-01" db="EMBL/GenBank/DDBJ databases">
        <authorList>
            <person name="Schikora-Tamarit M.A."/>
        </authorList>
    </citation>
    <scope>NUCLEOTIDE SEQUENCE</scope>
    <source>
        <strain evidence="2">CBS6341</strain>
    </source>
</reference>
<sequence>MSNLTNDNENIPPPSDSYLSETVIESKEDATVGKGIDESKTGNLDSVELLEGETIDHIEEEEHRTENLDRKKEYEIELLDSEDEGEISITSGNTNNYENPIVIEEEDNELNDFKIPIILKTNNFPYLLSPISQETSSQLPSEYENAISLFDDDDSIKDLTLFEIFCHIRETFKEHDNPLDEDQDLVITFKELGLSLAETNINSYKVNLGEVITAFKRLSVGLENKAPKCLCLELTYQKNFAKELNRIKGLEAKNLQAQSVDLLSENEADDAIDQMNMKVDNFKESVEEEKLSQASTNKETASAYQEKISNNEIGIQHSQAGTIGSKTVAQISKLESNKERETIEVEVNENLTTAQTKPVIVLTESEKLEEAGISSESDLELETKKEKLVPITAENKELNRLESDIDSSGLRVQLKSDYFEEELLEEIVEPVSLKVNEIDPSEERLTFIEEDLLEELPVHDEVAELLLGSSPHKRQLVKDDSLELTDVKRQK</sequence>
<organism evidence="2 3">
    <name type="scientific">Wickerhamomyces mucosus</name>
    <dbReference type="NCBI Taxonomy" id="1378264"/>
    <lineage>
        <taxon>Eukaryota</taxon>
        <taxon>Fungi</taxon>
        <taxon>Dikarya</taxon>
        <taxon>Ascomycota</taxon>
        <taxon>Saccharomycotina</taxon>
        <taxon>Saccharomycetes</taxon>
        <taxon>Phaffomycetales</taxon>
        <taxon>Wickerhamomycetaceae</taxon>
        <taxon>Wickerhamomyces</taxon>
    </lineage>
</organism>
<protein>
    <submittedName>
        <fullName evidence="2">Uncharacterized protein</fullName>
    </submittedName>
</protein>
<evidence type="ECO:0000256" key="1">
    <source>
        <dbReference type="SAM" id="MobiDB-lite"/>
    </source>
</evidence>
<feature type="compositionally biased region" description="Basic and acidic residues" evidence="1">
    <location>
        <begin position="24"/>
        <end position="40"/>
    </location>
</feature>
<accession>A0A9P8PW72</accession>
<dbReference type="AlphaFoldDB" id="A0A9P8PW72"/>
<dbReference type="Pfam" id="PF10336">
    <property type="entry name" value="DUF2420"/>
    <property type="match status" value="1"/>
</dbReference>
<gene>
    <name evidence="2" type="ORF">WICMUC_000993</name>
</gene>
<dbReference type="Proteomes" id="UP000769528">
    <property type="component" value="Unassembled WGS sequence"/>
</dbReference>
<keyword evidence="3" id="KW-1185">Reference proteome</keyword>